<feature type="signal peptide" evidence="1">
    <location>
        <begin position="1"/>
        <end position="21"/>
    </location>
</feature>
<dbReference type="AlphaFoldDB" id="A0A2N4U334"/>
<keyword evidence="1" id="KW-0732">Signal</keyword>
<dbReference type="Proteomes" id="UP000234190">
    <property type="component" value="Unassembled WGS sequence"/>
</dbReference>
<accession>A0A2N4U334</accession>
<dbReference type="RefSeq" id="WP_102074300.1">
    <property type="nucleotide sequence ID" value="NZ_PDNW01000010.1"/>
</dbReference>
<organism evidence="2 3">
    <name type="scientific">Pollutimonas subterranea</name>
    <dbReference type="NCBI Taxonomy" id="2045210"/>
    <lineage>
        <taxon>Bacteria</taxon>
        <taxon>Pseudomonadati</taxon>
        <taxon>Pseudomonadota</taxon>
        <taxon>Betaproteobacteria</taxon>
        <taxon>Burkholderiales</taxon>
        <taxon>Alcaligenaceae</taxon>
        <taxon>Pollutimonas</taxon>
    </lineage>
</organism>
<protein>
    <submittedName>
        <fullName evidence="2">Uncharacterized protein</fullName>
    </submittedName>
</protein>
<reference evidence="2 3" key="1">
    <citation type="submission" date="2017-10" db="EMBL/GenBank/DDBJ databases">
        <title>Two draft genome sequences of Pusillimonas sp. strains isolated from a nitrate- and radionuclide-contaminated groundwater in Russia.</title>
        <authorList>
            <person name="Grouzdev D.S."/>
            <person name="Tourova T.P."/>
            <person name="Goeva M.A."/>
            <person name="Babich T.L."/>
            <person name="Sokolova D.S."/>
            <person name="Abdullin R."/>
            <person name="Poltaraus A.B."/>
            <person name="Toshchakov S.V."/>
            <person name="Nazina T.N."/>
        </authorList>
    </citation>
    <scope>NUCLEOTIDE SEQUENCE [LARGE SCALE GENOMIC DNA]</scope>
    <source>
        <strain evidence="2 3">JR1/69-3-13</strain>
    </source>
</reference>
<evidence type="ECO:0000256" key="1">
    <source>
        <dbReference type="SAM" id="SignalP"/>
    </source>
</evidence>
<dbReference type="EMBL" id="PDNW01000010">
    <property type="protein sequence ID" value="PLC49425.1"/>
    <property type="molecule type" value="Genomic_DNA"/>
</dbReference>
<name>A0A2N4U334_9BURK</name>
<sequence>MKMWRFLAAAAVSYAPTLAVAANVDFVNQSAWEIHEVYFSPASQANWGDDYLDTDVLEKGDSLTLSDVEAGTWDVMIVDEDGDKCVLEDVVISGSDRWVISDKDLLACQAAS</sequence>
<proteinExistence type="predicted"/>
<keyword evidence="3" id="KW-1185">Reference proteome</keyword>
<evidence type="ECO:0000313" key="2">
    <source>
        <dbReference type="EMBL" id="PLC49425.1"/>
    </source>
</evidence>
<gene>
    <name evidence="2" type="ORF">CR159_12515</name>
</gene>
<comment type="caution">
    <text evidence="2">The sequence shown here is derived from an EMBL/GenBank/DDBJ whole genome shotgun (WGS) entry which is preliminary data.</text>
</comment>
<evidence type="ECO:0000313" key="3">
    <source>
        <dbReference type="Proteomes" id="UP000234190"/>
    </source>
</evidence>
<dbReference type="OrthoDB" id="6898737at2"/>
<feature type="chain" id="PRO_5014930751" evidence="1">
    <location>
        <begin position="22"/>
        <end position="112"/>
    </location>
</feature>